<dbReference type="EMBL" id="JACSQS010000012">
    <property type="protein sequence ID" value="MBD7954956.1"/>
    <property type="molecule type" value="Genomic_DNA"/>
</dbReference>
<protein>
    <submittedName>
        <fullName evidence="2">Iron transporter</fullName>
    </submittedName>
</protein>
<dbReference type="Proteomes" id="UP000636938">
    <property type="component" value="Unassembled WGS sequence"/>
</dbReference>
<name>A0A8X8K5M9_9GAMM</name>
<comment type="caution">
    <text evidence="2">The sequence shown here is derived from an EMBL/GenBank/DDBJ whole genome shotgun (WGS) entry which is preliminary data.</text>
</comment>
<evidence type="ECO:0000256" key="1">
    <source>
        <dbReference type="SAM" id="Phobius"/>
    </source>
</evidence>
<accession>A0A8X8K5M9</accession>
<gene>
    <name evidence="2" type="ORF">H9654_12180</name>
</gene>
<keyword evidence="1" id="KW-1133">Transmembrane helix</keyword>
<organism evidence="2 3">
    <name type="scientific">Stenotrophomonas lacuserhaii</name>
    <dbReference type="NCBI Taxonomy" id="2760084"/>
    <lineage>
        <taxon>Bacteria</taxon>
        <taxon>Pseudomonadati</taxon>
        <taxon>Pseudomonadota</taxon>
        <taxon>Gammaproteobacteria</taxon>
        <taxon>Lysobacterales</taxon>
        <taxon>Lysobacteraceae</taxon>
        <taxon>Stenotrophomonas</taxon>
    </lineage>
</organism>
<evidence type="ECO:0000313" key="2">
    <source>
        <dbReference type="EMBL" id="MBD7954956.1"/>
    </source>
</evidence>
<feature type="transmembrane region" description="Helical" evidence="1">
    <location>
        <begin position="62"/>
        <end position="80"/>
    </location>
</feature>
<keyword evidence="3" id="KW-1185">Reference proteome</keyword>
<proteinExistence type="predicted"/>
<keyword evidence="1" id="KW-0472">Membrane</keyword>
<reference evidence="2 3" key="1">
    <citation type="submission" date="2020-08" db="EMBL/GenBank/DDBJ databases">
        <title>A Genomic Blueprint of the Chicken Gut Microbiome.</title>
        <authorList>
            <person name="Gilroy R."/>
            <person name="Ravi A."/>
            <person name="Getino M."/>
            <person name="Pursley I."/>
            <person name="Horton D.L."/>
            <person name="Alikhan N.-F."/>
            <person name="Baker D."/>
            <person name="Gharbi K."/>
            <person name="Hall N."/>
            <person name="Watson M."/>
            <person name="Adriaenssens E.M."/>
            <person name="Foster-Nyarko E."/>
            <person name="Jarju S."/>
            <person name="Secka A."/>
            <person name="Antonio M."/>
            <person name="Oren A."/>
            <person name="Chaudhuri R."/>
            <person name="La Ragione R.M."/>
            <person name="Hildebrand F."/>
            <person name="Pallen M.J."/>
        </authorList>
    </citation>
    <scope>NUCLEOTIDE SEQUENCE [LARGE SCALE GENOMIC DNA]</scope>
    <source>
        <strain evidence="2 3">Sa5BUN4</strain>
    </source>
</reference>
<sequence>MWARGGLALPGGYAVAATWAAGLARLLPGGAADTALIATMLSFLVYTAAAIWAFAARSTARAALGLLMAGALGLSIAWLLRGASA</sequence>
<feature type="transmembrane region" description="Helical" evidence="1">
    <location>
        <begin position="36"/>
        <end position="55"/>
    </location>
</feature>
<keyword evidence="1" id="KW-0812">Transmembrane</keyword>
<evidence type="ECO:0000313" key="3">
    <source>
        <dbReference type="Proteomes" id="UP000636938"/>
    </source>
</evidence>
<dbReference type="AlphaFoldDB" id="A0A8X8K5M9"/>